<evidence type="ECO:0000313" key="2">
    <source>
        <dbReference type="EMBL" id="PKC04161.1"/>
    </source>
</evidence>
<dbReference type="EMBL" id="LLXH01000388">
    <property type="protein sequence ID" value="PKC67491.1"/>
    <property type="molecule type" value="Genomic_DNA"/>
</dbReference>
<evidence type="ECO:0000313" key="4">
    <source>
        <dbReference type="Proteomes" id="UP000232688"/>
    </source>
</evidence>
<dbReference type="InterPro" id="IPR002156">
    <property type="entry name" value="RNaseH_domain"/>
</dbReference>
<reference evidence="3 4" key="3">
    <citation type="submission" date="2017-10" db="EMBL/GenBank/DDBJ databases">
        <title>Extensive intraspecific genome diversity in a model arbuscular mycorrhizal fungus.</title>
        <authorList>
            <person name="Chen E.C.H."/>
            <person name="Morin E."/>
            <person name="Baudet D."/>
            <person name="Noel J."/>
            <person name="Ndikumana S."/>
            <person name="Charron P."/>
            <person name="St-Onge C."/>
            <person name="Giorgi J."/>
            <person name="Grigoriev I.V."/>
            <person name="Roux C."/>
            <person name="Martin F.M."/>
            <person name="Corradi N."/>
        </authorList>
    </citation>
    <scope>NUCLEOTIDE SEQUENCE [LARGE SCALE GENOMIC DNA]</scope>
    <source>
        <strain evidence="3 4">A1</strain>
    </source>
</reference>
<organism evidence="3 4">
    <name type="scientific">Rhizophagus irregularis</name>
    <dbReference type="NCBI Taxonomy" id="588596"/>
    <lineage>
        <taxon>Eukaryota</taxon>
        <taxon>Fungi</taxon>
        <taxon>Fungi incertae sedis</taxon>
        <taxon>Mucoromycota</taxon>
        <taxon>Glomeromycotina</taxon>
        <taxon>Glomeromycetes</taxon>
        <taxon>Glomerales</taxon>
        <taxon>Glomeraceae</taxon>
        <taxon>Rhizophagus</taxon>
    </lineage>
</organism>
<evidence type="ECO:0000313" key="5">
    <source>
        <dbReference type="Proteomes" id="UP000232722"/>
    </source>
</evidence>
<dbReference type="GO" id="GO:0004523">
    <property type="term" value="F:RNA-DNA hybrid ribonuclease activity"/>
    <property type="evidence" value="ECO:0007669"/>
    <property type="project" value="InterPro"/>
</dbReference>
<protein>
    <recommendedName>
        <fullName evidence="1">RNase H type-1 domain-containing protein</fullName>
    </recommendedName>
</protein>
<evidence type="ECO:0000259" key="1">
    <source>
        <dbReference type="PROSITE" id="PS50879"/>
    </source>
</evidence>
<evidence type="ECO:0000313" key="3">
    <source>
        <dbReference type="EMBL" id="PKC67491.1"/>
    </source>
</evidence>
<reference evidence="2 5" key="1">
    <citation type="submission" date="2016-04" db="EMBL/GenBank/DDBJ databases">
        <title>Genome analyses suggest a sexual origin of heterokaryosis in a supposedly ancient asexual fungus.</title>
        <authorList>
            <person name="Ropars J."/>
            <person name="Sedzielewska K."/>
            <person name="Noel J."/>
            <person name="Charron P."/>
            <person name="Farinelli L."/>
            <person name="Marton T."/>
            <person name="Kruger M."/>
            <person name="Pelin A."/>
            <person name="Brachmann A."/>
            <person name="Corradi N."/>
        </authorList>
    </citation>
    <scope>NUCLEOTIDE SEQUENCE [LARGE SCALE GENOMIC DNA]</scope>
    <source>
        <strain evidence="2 5">A5</strain>
    </source>
</reference>
<dbReference type="VEuPathDB" id="FungiDB:RhiirA1_458357"/>
<dbReference type="PROSITE" id="PS50879">
    <property type="entry name" value="RNASE_H_1"/>
    <property type="match status" value="1"/>
</dbReference>
<proteinExistence type="predicted"/>
<dbReference type="Proteomes" id="UP000232688">
    <property type="component" value="Unassembled WGS sequence"/>
</dbReference>
<dbReference type="EMBL" id="LLXJ01001055">
    <property type="protein sequence ID" value="PKC04161.1"/>
    <property type="molecule type" value="Genomic_DNA"/>
</dbReference>
<feature type="domain" description="RNase H type-1" evidence="1">
    <location>
        <begin position="1"/>
        <end position="34"/>
    </location>
</feature>
<comment type="caution">
    <text evidence="3">The sequence shown here is derived from an EMBL/GenBank/DDBJ whole genome shotgun (WGS) entry which is preliminary data.</text>
</comment>
<dbReference type="AlphaFoldDB" id="A0A2I1F763"/>
<accession>A0A2I1F763</accession>
<dbReference type="GO" id="GO:0003676">
    <property type="term" value="F:nucleic acid binding"/>
    <property type="evidence" value="ECO:0007669"/>
    <property type="project" value="InterPro"/>
</dbReference>
<dbReference type="OrthoDB" id="2408008at2759"/>
<reference evidence="2 5" key="2">
    <citation type="submission" date="2017-09" db="EMBL/GenBank/DDBJ databases">
        <title>Extensive intraspecific genome diversity in a model arbuscular mycorrhizal fungus.</title>
        <authorList>
            <person name="Chen E.C."/>
            <person name="Morin E."/>
            <person name="Beaudet D."/>
            <person name="Noel J."/>
            <person name="Ndikumana S."/>
            <person name="Charron P."/>
            <person name="St-Onge C."/>
            <person name="Giorgi J."/>
            <person name="Grigoriev I.V."/>
            <person name="Roux C."/>
            <person name="Martin F.M."/>
            <person name="Corradi N."/>
        </authorList>
    </citation>
    <scope>NUCLEOTIDE SEQUENCE [LARGE SCALE GENOMIC DNA]</scope>
    <source>
        <strain evidence="2 5">A5</strain>
    </source>
</reference>
<sequence>MSNKSLDVTFTKVKAHSGNLFNDLCDDMVKSALTLLPIEINPTRLPGTLMTPLWDSIDPIDRDVRKFTQSITDSYTFDQFLGNTSLTSMSEKFDVNAIHWPLTKDWLHLNNTDDICSERKSTYDAFKIKSLNHILPCGDVLLKHYPALYPSSGIPCPICNALPDTNAHLGLCTNLRPFINATLRSHVAKLITLLTTHTSNVGIHKFITDSVKEFAFHICLR</sequence>
<reference evidence="3 4" key="4">
    <citation type="submission" date="2017-10" db="EMBL/GenBank/DDBJ databases">
        <title>Genome analyses suggest a sexual origin of heterokaryosis in a supposedly ancient asexual fungus.</title>
        <authorList>
            <person name="Corradi N."/>
            <person name="Sedzielewska K."/>
            <person name="Noel J."/>
            <person name="Charron P."/>
            <person name="Farinelli L."/>
            <person name="Marton T."/>
            <person name="Kruger M."/>
            <person name="Pelin A."/>
            <person name="Brachmann A."/>
            <person name="Corradi N."/>
        </authorList>
    </citation>
    <scope>NUCLEOTIDE SEQUENCE [LARGE SCALE GENOMIC DNA]</scope>
    <source>
        <strain evidence="3 4">A1</strain>
    </source>
</reference>
<gene>
    <name evidence="3" type="ORF">RhiirA1_458357</name>
    <name evidence="2" type="ORF">RhiirA5_422654</name>
</gene>
<dbReference type="Proteomes" id="UP000232722">
    <property type="component" value="Unassembled WGS sequence"/>
</dbReference>
<name>A0A2I1F763_9GLOM</name>